<dbReference type="OrthoDB" id="3199411at2"/>
<evidence type="ECO:0000313" key="5">
    <source>
        <dbReference type="EMBL" id="TVT61902.1"/>
    </source>
</evidence>
<dbReference type="InterPro" id="IPR024996">
    <property type="entry name" value="RNaseH_pPIWI_RE"/>
</dbReference>
<protein>
    <submittedName>
        <fullName evidence="5">DUF3893 domain-containing protein</fullName>
    </submittedName>
</protein>
<comment type="caution">
    <text evidence="5">The sequence shown here is derived from an EMBL/GenBank/DDBJ whole genome shotgun (WGS) entry which is preliminary data.</text>
</comment>
<dbReference type="Pfam" id="PF18157">
    <property type="entry name" value="MID_pPIWI_RE"/>
    <property type="match status" value="1"/>
</dbReference>
<dbReference type="Pfam" id="PF13032">
    <property type="entry name" value="RNaseH_pPIWI_RE"/>
    <property type="match status" value="1"/>
</dbReference>
<evidence type="ECO:0000313" key="6">
    <source>
        <dbReference type="Proteomes" id="UP000320011"/>
    </source>
</evidence>
<feature type="domain" description="Prokaryotic pPIWI-RE MID" evidence="4">
    <location>
        <begin position="477"/>
        <end position="611"/>
    </location>
</feature>
<sequence>MAYNEIQQAAFVPNPEVESFTRPLHTLAFPATWREPIINLYAHGRSEAARVKIKSVPIRRLNSLMRAVAPDLITVDGPTTFDENKPWLYADAPYPQAVLDSMIHAWLRNMQPSNEAYPLFRETVRALSTHALTWQIENVDLRAQDISPGGTALPHDRLYRLVPEILADRIAQLDPYEHAGKQLLFHRVAVDARANGAELMSWPPLEHPTKGQNGVKIAYYSAVIRVALRTVPFSPTPRVHISTGVRRWVSGRVYFPGKNGVSTYLLTNEPLVPDGTRPHRFAVASLVWDRKSRKTVWRQGGPEGLLNQVSALDNLPSPDVFAKEPDAWIHGRDGITAAVAFHSRMKWHPVGTGLMPSERRRLTEWAAQALTPEFIWAPPLHRSEIKQNPARALEKNVPVSKDATDVERAQAHLDNAAVNSRNAEKRRVLAAATNDNLVSAVLLHQTSTMRQHVLDAVESSLGLAEHRCATGPELWSWEAPELSVRLHVRPLGALGAPLGNGDKPPRRGQEFDDAIRQRRDQVSTTVTDLCDSLAERPPLVLIELEGPDRFQQPRTDPKFAIRLGCADAGTVTQFFRPPSTEPDDEDDAGFRAAAAWGDGMRQLGMRFVPQHTLGEAIPDQLNQLAFWLVKRRVDGPTQNAQFTPVAVLIRPGQNCIMGRTASMSEWVPYPELLKSLTGQIRPDTLKTDYEQAAATAAFVKNILYQMKSKPTLVVTHAQNTRNRWPWLQNGGLVIDRIQVGAANTQRIAAYGKQLRIVRIATGDRDETAQWWAPKSGGSGGISKGLWRLQPSDDRHRVFYSTTDKASTHPLAVDATKLTPRITTAGKPDIKPAKNAWNPDLLELSIAGLQPGDSPETWAMFLHQQRFSEDYRDGLGLPLILHLAELTSHYALPHGEELDGDVIDEAEDSDEPNEKDDAAVDESDPSEARDRRRS</sequence>
<feature type="domain" description="pPIWI-RE module N-terminal" evidence="3">
    <location>
        <begin position="10"/>
        <end position="418"/>
    </location>
</feature>
<evidence type="ECO:0000259" key="4">
    <source>
        <dbReference type="Pfam" id="PF18157"/>
    </source>
</evidence>
<keyword evidence="6" id="KW-1185">Reference proteome</keyword>
<dbReference type="RefSeq" id="WP_144585328.1">
    <property type="nucleotide sequence ID" value="NZ_VJWX01000008.1"/>
</dbReference>
<evidence type="ECO:0000259" key="2">
    <source>
        <dbReference type="Pfam" id="PF13032"/>
    </source>
</evidence>
<dbReference type="InterPro" id="IPR025085">
    <property type="entry name" value="pPIWI_RE_X"/>
</dbReference>
<name>A0A558DLL6_9PSEU</name>
<proteinExistence type="predicted"/>
<dbReference type="EMBL" id="VJWX01000008">
    <property type="protein sequence ID" value="TVT61902.1"/>
    <property type="molecule type" value="Genomic_DNA"/>
</dbReference>
<feature type="region of interest" description="Disordered" evidence="1">
    <location>
        <begin position="896"/>
        <end position="933"/>
    </location>
</feature>
<feature type="domain" description="pPIWI-RE RNaseH" evidence="2">
    <location>
        <begin position="624"/>
        <end position="892"/>
    </location>
</feature>
<dbReference type="Pfam" id="PF13111">
    <property type="entry name" value="pPIWI_RE_X"/>
    <property type="match status" value="1"/>
</dbReference>
<feature type="compositionally biased region" description="Acidic residues" evidence="1">
    <location>
        <begin position="897"/>
        <end position="924"/>
    </location>
</feature>
<dbReference type="AlphaFoldDB" id="A0A558DLL6"/>
<reference evidence="5 6" key="1">
    <citation type="submission" date="2019-07" db="EMBL/GenBank/DDBJ databases">
        <authorList>
            <person name="Duangmal K."/>
            <person name="Teo W.F.A."/>
        </authorList>
    </citation>
    <scope>NUCLEOTIDE SEQUENCE [LARGE SCALE GENOMIC DNA]</scope>
    <source>
        <strain evidence="5 6">TBRC 6029</strain>
    </source>
</reference>
<evidence type="ECO:0000259" key="3">
    <source>
        <dbReference type="Pfam" id="PF13111"/>
    </source>
</evidence>
<accession>A0A558DLL6</accession>
<dbReference type="InterPro" id="IPR040496">
    <property type="entry name" value="MID_pPIWI_RE"/>
</dbReference>
<reference evidence="5 6" key="2">
    <citation type="submission" date="2019-08" db="EMBL/GenBank/DDBJ databases">
        <title>Amycolatopsis acidicola sp. nov., isolated from peat swamp forest soil.</title>
        <authorList>
            <person name="Srisuk N."/>
        </authorList>
    </citation>
    <scope>NUCLEOTIDE SEQUENCE [LARGE SCALE GENOMIC DNA]</scope>
    <source>
        <strain evidence="5 6">TBRC 6029</strain>
    </source>
</reference>
<feature type="compositionally biased region" description="Basic and acidic residues" evidence="1">
    <location>
        <begin position="503"/>
        <end position="514"/>
    </location>
</feature>
<feature type="region of interest" description="Disordered" evidence="1">
    <location>
        <begin position="495"/>
        <end position="514"/>
    </location>
</feature>
<dbReference type="Proteomes" id="UP000320011">
    <property type="component" value="Unassembled WGS sequence"/>
</dbReference>
<organism evidence="5 6">
    <name type="scientific">Amycolatopsis rhizosphaerae</name>
    <dbReference type="NCBI Taxonomy" id="2053003"/>
    <lineage>
        <taxon>Bacteria</taxon>
        <taxon>Bacillati</taxon>
        <taxon>Actinomycetota</taxon>
        <taxon>Actinomycetes</taxon>
        <taxon>Pseudonocardiales</taxon>
        <taxon>Pseudonocardiaceae</taxon>
        <taxon>Amycolatopsis</taxon>
    </lineage>
</organism>
<gene>
    <name evidence="5" type="ORF">FNH05_01925</name>
</gene>
<evidence type="ECO:0000256" key="1">
    <source>
        <dbReference type="SAM" id="MobiDB-lite"/>
    </source>
</evidence>